<dbReference type="CDD" id="cd00055">
    <property type="entry name" value="EGF_Lam"/>
    <property type="match status" value="3"/>
</dbReference>
<evidence type="ECO:0000256" key="3">
    <source>
        <dbReference type="ARBA" id="ARBA00022530"/>
    </source>
</evidence>
<keyword evidence="5" id="KW-0677">Repeat</keyword>
<keyword evidence="4 11" id="KW-0732">Signal</keyword>
<keyword evidence="9 10" id="KW-0424">Laminin EGF-like domain</keyword>
<dbReference type="PRINTS" id="PR00011">
    <property type="entry name" value="EGFLAMININ"/>
</dbReference>
<name>A0A2G9U9W9_TELCI</name>
<dbReference type="SMART" id="SM00136">
    <property type="entry name" value="LamNT"/>
    <property type="match status" value="1"/>
</dbReference>
<feature type="domain" description="Laminin EGF-like" evidence="12">
    <location>
        <begin position="315"/>
        <end position="364"/>
    </location>
</feature>
<keyword evidence="8" id="KW-0325">Glycoprotein</keyword>
<comment type="subcellular location">
    <subcellularLocation>
        <location evidence="1">Secreted</location>
        <location evidence="1">Extracellular space</location>
        <location evidence="1">Extracellular matrix</location>
        <location evidence="1">Basement membrane</location>
    </subcellularLocation>
</comment>
<dbReference type="FunFam" id="2.10.25.10:FF:000034">
    <property type="entry name" value="Laminin subunit alpha 3"/>
    <property type="match status" value="2"/>
</dbReference>
<dbReference type="Proteomes" id="UP000230423">
    <property type="component" value="Unassembled WGS sequence"/>
</dbReference>
<dbReference type="GO" id="GO:0005604">
    <property type="term" value="C:basement membrane"/>
    <property type="evidence" value="ECO:0007669"/>
    <property type="project" value="UniProtKB-SubCell"/>
</dbReference>
<dbReference type="PROSITE" id="PS51117">
    <property type="entry name" value="LAMININ_NTER"/>
    <property type="match status" value="1"/>
</dbReference>
<comment type="caution">
    <text evidence="10">Lacks conserved residue(s) required for the propagation of feature annotation.</text>
</comment>
<dbReference type="GO" id="GO:0005201">
    <property type="term" value="F:extracellular matrix structural constituent"/>
    <property type="evidence" value="ECO:0007669"/>
    <property type="project" value="TreeGrafter"/>
</dbReference>
<dbReference type="Pfam" id="PF00055">
    <property type="entry name" value="Laminin_N"/>
    <property type="match status" value="1"/>
</dbReference>
<feature type="disulfide bond" evidence="10">
    <location>
        <begin position="265"/>
        <end position="282"/>
    </location>
</feature>
<dbReference type="PROSITE" id="PS01248">
    <property type="entry name" value="EGF_LAM_1"/>
    <property type="match status" value="3"/>
</dbReference>
<dbReference type="AlphaFoldDB" id="A0A2G9U9W9"/>
<dbReference type="PANTHER" id="PTHR10574">
    <property type="entry name" value="NETRIN/LAMININ-RELATED"/>
    <property type="match status" value="1"/>
</dbReference>
<feature type="disulfide bond" evidence="10">
    <location>
        <begin position="284"/>
        <end position="293"/>
    </location>
</feature>
<dbReference type="OrthoDB" id="10011303at2759"/>
<evidence type="ECO:0000256" key="2">
    <source>
        <dbReference type="ARBA" id="ARBA00022525"/>
    </source>
</evidence>
<dbReference type="EMBL" id="KZ347899">
    <property type="protein sequence ID" value="PIO66985.1"/>
    <property type="molecule type" value="Genomic_DNA"/>
</dbReference>
<feature type="domain" description="Laminin EGF-like" evidence="12">
    <location>
        <begin position="263"/>
        <end position="308"/>
    </location>
</feature>
<dbReference type="InterPro" id="IPR002049">
    <property type="entry name" value="LE_dom"/>
</dbReference>
<dbReference type="GO" id="GO:0009888">
    <property type="term" value="P:tissue development"/>
    <property type="evidence" value="ECO:0007669"/>
    <property type="project" value="TreeGrafter"/>
</dbReference>
<dbReference type="InterPro" id="IPR008211">
    <property type="entry name" value="Laminin_N"/>
</dbReference>
<evidence type="ECO:0000256" key="4">
    <source>
        <dbReference type="ARBA" id="ARBA00022729"/>
    </source>
</evidence>
<dbReference type="GO" id="GO:0009887">
    <property type="term" value="P:animal organ morphogenesis"/>
    <property type="evidence" value="ECO:0007669"/>
    <property type="project" value="TreeGrafter"/>
</dbReference>
<dbReference type="PANTHER" id="PTHR10574:SF406">
    <property type="entry name" value="LAMININ SUBUNIT ALPHA 5"/>
    <property type="match status" value="1"/>
</dbReference>
<evidence type="ECO:0000256" key="11">
    <source>
        <dbReference type="SAM" id="SignalP"/>
    </source>
</evidence>
<dbReference type="SMART" id="SM00180">
    <property type="entry name" value="EGF_Lam"/>
    <property type="match status" value="3"/>
</dbReference>
<evidence type="ECO:0000259" key="13">
    <source>
        <dbReference type="PROSITE" id="PS51117"/>
    </source>
</evidence>
<sequence>MTSSVLLFAALWTMTAAQVLTPSLLTISHRKPIRASSTCGEHNGQPINEVYCSLTGSTQYSPLNYYSYQDDPTNPLAYREMRQEREAFIQGGHGCGHCMAGTENAHPAENMVDGNTSWWQSPPLSRGMEFNHVNITIDLEQQFGMESLSPISEDDRVVCRSDLAGIHPLENAEMVIKILEHRPSRFKFSSSEALQNFTRATNVRIRLLGTRTLQGHLMHLNDRTDPTVTRRDFTEGVNCNKCVFGYYRQDGVQWNDTMPCKLCNCDPVGTEDGICDQHSGQCMCKDGFVGEKCDQCDIGYYGYPNCKGGSRLEACSCLIDGAKGQACDSKGQCYCKGNFEGERCDRCKPNFYNFPACEECNCHPAGVTPDFAGCDKVQPGELCSCRKNVDGRICDQCKPTFWDLQYHHADGCIECDCNLNGTLAMLNTCDLK</sequence>
<reference evidence="14 15" key="1">
    <citation type="submission" date="2015-09" db="EMBL/GenBank/DDBJ databases">
        <title>Draft genome of the parasitic nematode Teladorsagia circumcincta isolate WARC Sus (inbred).</title>
        <authorList>
            <person name="Mitreva M."/>
        </authorList>
    </citation>
    <scope>NUCLEOTIDE SEQUENCE [LARGE SCALE GENOMIC DNA]</scope>
    <source>
        <strain evidence="14 15">S</strain>
    </source>
</reference>
<evidence type="ECO:0000313" key="15">
    <source>
        <dbReference type="Proteomes" id="UP000230423"/>
    </source>
</evidence>
<evidence type="ECO:0000256" key="9">
    <source>
        <dbReference type="ARBA" id="ARBA00023292"/>
    </source>
</evidence>
<keyword evidence="6" id="KW-0084">Basement membrane</keyword>
<dbReference type="PROSITE" id="PS50027">
    <property type="entry name" value="EGF_LAM_2"/>
    <property type="match status" value="2"/>
</dbReference>
<keyword evidence="15" id="KW-1185">Reference proteome</keyword>
<gene>
    <name evidence="14" type="ORF">TELCIR_11285</name>
</gene>
<evidence type="ECO:0000256" key="5">
    <source>
        <dbReference type="ARBA" id="ARBA00022737"/>
    </source>
</evidence>
<dbReference type="GO" id="GO:0007411">
    <property type="term" value="P:axon guidance"/>
    <property type="evidence" value="ECO:0007669"/>
    <property type="project" value="TreeGrafter"/>
</dbReference>
<evidence type="ECO:0000256" key="1">
    <source>
        <dbReference type="ARBA" id="ARBA00004302"/>
    </source>
</evidence>
<keyword evidence="3" id="KW-0272">Extracellular matrix</keyword>
<keyword evidence="2" id="KW-0964">Secreted</keyword>
<dbReference type="Pfam" id="PF00053">
    <property type="entry name" value="EGF_laminin"/>
    <property type="match status" value="3"/>
</dbReference>
<evidence type="ECO:0000256" key="7">
    <source>
        <dbReference type="ARBA" id="ARBA00023157"/>
    </source>
</evidence>
<evidence type="ECO:0000256" key="8">
    <source>
        <dbReference type="ARBA" id="ARBA00023180"/>
    </source>
</evidence>
<feature type="signal peptide" evidence="11">
    <location>
        <begin position="1"/>
        <end position="17"/>
    </location>
</feature>
<keyword evidence="7 10" id="KW-1015">Disulfide bond</keyword>
<dbReference type="Gene3D" id="2.60.120.260">
    <property type="entry name" value="Galactose-binding domain-like"/>
    <property type="match status" value="2"/>
</dbReference>
<proteinExistence type="predicted"/>
<protein>
    <submittedName>
        <fullName evidence="14">Laminin EGF-like protein</fullName>
    </submittedName>
</protein>
<dbReference type="InterPro" id="IPR050440">
    <property type="entry name" value="Laminin/Netrin_ECM"/>
</dbReference>
<evidence type="ECO:0000256" key="6">
    <source>
        <dbReference type="ARBA" id="ARBA00022869"/>
    </source>
</evidence>
<evidence type="ECO:0000259" key="12">
    <source>
        <dbReference type="PROSITE" id="PS50027"/>
    </source>
</evidence>
<feature type="disulfide bond" evidence="10">
    <location>
        <begin position="263"/>
        <end position="275"/>
    </location>
</feature>
<feature type="chain" id="PRO_5013553740" evidence="11">
    <location>
        <begin position="18"/>
        <end position="432"/>
    </location>
</feature>
<dbReference type="FunFam" id="2.10.25.10:FF:000388">
    <property type="entry name" value="Laminin subunit alpha"/>
    <property type="match status" value="1"/>
</dbReference>
<accession>A0A2G9U9W9</accession>
<feature type="disulfide bond" evidence="10">
    <location>
        <begin position="315"/>
        <end position="327"/>
    </location>
</feature>
<dbReference type="SUPFAM" id="SSF57196">
    <property type="entry name" value="EGF/Laminin"/>
    <property type="match status" value="3"/>
</dbReference>
<evidence type="ECO:0000313" key="14">
    <source>
        <dbReference type="EMBL" id="PIO66985.1"/>
    </source>
</evidence>
<dbReference type="Gene3D" id="2.10.25.10">
    <property type="entry name" value="Laminin"/>
    <property type="match status" value="3"/>
</dbReference>
<evidence type="ECO:0000256" key="10">
    <source>
        <dbReference type="PROSITE-ProRule" id="PRU00460"/>
    </source>
</evidence>
<feature type="domain" description="Laminin N-terminal" evidence="13">
    <location>
        <begin position="16"/>
        <end position="246"/>
    </location>
</feature>
<feature type="disulfide bond" evidence="10">
    <location>
        <begin position="335"/>
        <end position="344"/>
    </location>
</feature>
<organism evidence="14 15">
    <name type="scientific">Teladorsagia circumcincta</name>
    <name type="common">Brown stomach worm</name>
    <name type="synonym">Ostertagia circumcincta</name>
    <dbReference type="NCBI Taxonomy" id="45464"/>
    <lineage>
        <taxon>Eukaryota</taxon>
        <taxon>Metazoa</taxon>
        <taxon>Ecdysozoa</taxon>
        <taxon>Nematoda</taxon>
        <taxon>Chromadorea</taxon>
        <taxon>Rhabditida</taxon>
        <taxon>Rhabditina</taxon>
        <taxon>Rhabditomorpha</taxon>
        <taxon>Strongyloidea</taxon>
        <taxon>Trichostrongylidae</taxon>
        <taxon>Teladorsagia</taxon>
    </lineage>
</organism>